<keyword evidence="5 6" id="KW-0472">Membrane</keyword>
<keyword evidence="3 6" id="KW-0812">Transmembrane</keyword>
<proteinExistence type="inferred from homology"/>
<dbReference type="PANTHER" id="PTHR31746">
    <property type="entry name" value="TRANSMEMBRANE PROTEIN 229 FAMILY MEMBER"/>
    <property type="match status" value="1"/>
</dbReference>
<comment type="similarity">
    <text evidence="2">Belongs to the TMEM229 family.</text>
</comment>
<feature type="transmembrane region" description="Helical" evidence="6">
    <location>
        <begin position="46"/>
        <end position="65"/>
    </location>
</feature>
<evidence type="ECO:0000256" key="4">
    <source>
        <dbReference type="ARBA" id="ARBA00022989"/>
    </source>
</evidence>
<dbReference type="WBParaSite" id="PSAMB.scaffold9643size4765.g32612.t1">
    <property type="protein sequence ID" value="PSAMB.scaffold9643size4765.g32612.t1"/>
    <property type="gene ID" value="PSAMB.scaffold9643size4765.g32612"/>
</dbReference>
<evidence type="ECO:0000313" key="8">
    <source>
        <dbReference type="WBParaSite" id="PSAMB.scaffold9643size4765.g32612.t1"/>
    </source>
</evidence>
<dbReference type="PANTHER" id="PTHR31746:SF3">
    <property type="entry name" value="TRANSMEMBRANE PROTEIN 229B"/>
    <property type="match status" value="1"/>
</dbReference>
<evidence type="ECO:0000256" key="5">
    <source>
        <dbReference type="ARBA" id="ARBA00023136"/>
    </source>
</evidence>
<evidence type="ECO:0000256" key="3">
    <source>
        <dbReference type="ARBA" id="ARBA00022692"/>
    </source>
</evidence>
<sequence length="175" mass="20623">MRRSRPWNRLERFLLYGICGFAAEIVFTATWELVENGNRKLHGVTSMYAFFIYGFSTVVQEIMYLRMKGRVPLWARGLIYVTWSYLWEFSTGMLLRQFDACPWDYATYFRGHFWGLVTAEYLPVWFFACMLGEHILIHNALNMRWGPGHDVYDDSAKADLTEKNDSTAYKSKKAH</sequence>
<protein>
    <submittedName>
        <fullName evidence="8">Transmembrane protein 229B</fullName>
    </submittedName>
</protein>
<comment type="subcellular location">
    <subcellularLocation>
        <location evidence="1">Membrane</location>
        <topology evidence="1">Multi-pass membrane protein</topology>
    </subcellularLocation>
</comment>
<evidence type="ECO:0000256" key="6">
    <source>
        <dbReference type="SAM" id="Phobius"/>
    </source>
</evidence>
<evidence type="ECO:0000313" key="7">
    <source>
        <dbReference type="Proteomes" id="UP000887566"/>
    </source>
</evidence>
<name>A0A914XPZ1_9BILA</name>
<accession>A0A914XPZ1</accession>
<organism evidence="7 8">
    <name type="scientific">Plectus sambesii</name>
    <dbReference type="NCBI Taxonomy" id="2011161"/>
    <lineage>
        <taxon>Eukaryota</taxon>
        <taxon>Metazoa</taxon>
        <taxon>Ecdysozoa</taxon>
        <taxon>Nematoda</taxon>
        <taxon>Chromadorea</taxon>
        <taxon>Plectida</taxon>
        <taxon>Plectina</taxon>
        <taxon>Plectoidea</taxon>
        <taxon>Plectidae</taxon>
        <taxon>Plectus</taxon>
    </lineage>
</organism>
<feature type="transmembrane region" description="Helical" evidence="6">
    <location>
        <begin position="115"/>
        <end position="137"/>
    </location>
</feature>
<evidence type="ECO:0000256" key="1">
    <source>
        <dbReference type="ARBA" id="ARBA00004141"/>
    </source>
</evidence>
<feature type="transmembrane region" description="Helical" evidence="6">
    <location>
        <begin position="77"/>
        <end position="95"/>
    </location>
</feature>
<dbReference type="GO" id="GO:0016020">
    <property type="term" value="C:membrane"/>
    <property type="evidence" value="ECO:0007669"/>
    <property type="project" value="UniProtKB-SubCell"/>
</dbReference>
<reference evidence="8" key="1">
    <citation type="submission" date="2022-11" db="UniProtKB">
        <authorList>
            <consortium name="WormBaseParasite"/>
        </authorList>
    </citation>
    <scope>IDENTIFICATION</scope>
</reference>
<dbReference type="AlphaFoldDB" id="A0A914XPZ1"/>
<evidence type="ECO:0000256" key="2">
    <source>
        <dbReference type="ARBA" id="ARBA00006371"/>
    </source>
</evidence>
<dbReference type="Proteomes" id="UP000887566">
    <property type="component" value="Unplaced"/>
</dbReference>
<keyword evidence="7" id="KW-1185">Reference proteome</keyword>
<feature type="transmembrane region" description="Helical" evidence="6">
    <location>
        <begin position="12"/>
        <end position="34"/>
    </location>
</feature>
<keyword evidence="4 6" id="KW-1133">Transmembrane helix</keyword>